<keyword evidence="1" id="KW-1133">Transmembrane helix</keyword>
<dbReference type="AlphaFoldDB" id="A0A8T0LAN0"/>
<evidence type="ECO:0000313" key="3">
    <source>
        <dbReference type="Proteomes" id="UP000743370"/>
    </source>
</evidence>
<comment type="caution">
    <text evidence="2">The sequence shown here is derived from an EMBL/GenBank/DDBJ whole genome shotgun (WGS) entry which is preliminary data.</text>
</comment>
<dbReference type="Proteomes" id="UP000743370">
    <property type="component" value="Unassembled WGS sequence"/>
</dbReference>
<gene>
    <name evidence="2" type="ORF">HKW66_Vig0038560</name>
</gene>
<accession>A0A8T0LAN0</accession>
<name>A0A8T0LAN0_PHAAN</name>
<sequence>MADTTPVNGDTSVNGPLSVNGRCGQGRCENTIHINNKIFLVHIIVFSFLFIVFSFVHNQSHRSMSTQDGRILRGDM</sequence>
<evidence type="ECO:0000256" key="1">
    <source>
        <dbReference type="SAM" id="Phobius"/>
    </source>
</evidence>
<protein>
    <submittedName>
        <fullName evidence="2">Uncharacterized protein</fullName>
    </submittedName>
</protein>
<keyword evidence="1" id="KW-0472">Membrane</keyword>
<keyword evidence="1" id="KW-0812">Transmembrane</keyword>
<organism evidence="2 3">
    <name type="scientific">Phaseolus angularis</name>
    <name type="common">Azuki bean</name>
    <name type="synonym">Vigna angularis</name>
    <dbReference type="NCBI Taxonomy" id="3914"/>
    <lineage>
        <taxon>Eukaryota</taxon>
        <taxon>Viridiplantae</taxon>
        <taxon>Streptophyta</taxon>
        <taxon>Embryophyta</taxon>
        <taxon>Tracheophyta</taxon>
        <taxon>Spermatophyta</taxon>
        <taxon>Magnoliopsida</taxon>
        <taxon>eudicotyledons</taxon>
        <taxon>Gunneridae</taxon>
        <taxon>Pentapetalae</taxon>
        <taxon>rosids</taxon>
        <taxon>fabids</taxon>
        <taxon>Fabales</taxon>
        <taxon>Fabaceae</taxon>
        <taxon>Papilionoideae</taxon>
        <taxon>50 kb inversion clade</taxon>
        <taxon>NPAAA clade</taxon>
        <taxon>indigoferoid/millettioid clade</taxon>
        <taxon>Phaseoleae</taxon>
        <taxon>Vigna</taxon>
    </lineage>
</organism>
<dbReference type="EMBL" id="JABFOF010000001">
    <property type="protein sequence ID" value="KAG2409034.1"/>
    <property type="molecule type" value="Genomic_DNA"/>
</dbReference>
<proteinExistence type="predicted"/>
<feature type="transmembrane region" description="Helical" evidence="1">
    <location>
        <begin position="38"/>
        <end position="56"/>
    </location>
</feature>
<evidence type="ECO:0000313" key="2">
    <source>
        <dbReference type="EMBL" id="KAG2409034.1"/>
    </source>
</evidence>
<reference evidence="2 3" key="1">
    <citation type="submission" date="2020-05" db="EMBL/GenBank/DDBJ databases">
        <title>Vigna angularis (adzuki bean) Var. LongXiaoDou No. 4 denovo assembly.</title>
        <authorList>
            <person name="Xiang H."/>
        </authorList>
    </citation>
    <scope>NUCLEOTIDE SEQUENCE [LARGE SCALE GENOMIC DNA]</scope>
    <source>
        <tissue evidence="2">Leaf</tissue>
    </source>
</reference>